<dbReference type="SUPFAM" id="SSF55874">
    <property type="entry name" value="ATPase domain of HSP90 chaperone/DNA topoisomerase II/histidine kinase"/>
    <property type="match status" value="1"/>
</dbReference>
<dbReference type="GO" id="GO:0046983">
    <property type="term" value="F:protein dimerization activity"/>
    <property type="evidence" value="ECO:0007669"/>
    <property type="project" value="InterPro"/>
</dbReference>
<dbReference type="EMBL" id="FNFB01000022">
    <property type="protein sequence ID" value="SDL46453.1"/>
    <property type="molecule type" value="Genomic_DNA"/>
</dbReference>
<feature type="region of interest" description="Disordered" evidence="9">
    <location>
        <begin position="350"/>
        <end position="369"/>
    </location>
</feature>
<organism evidence="13 14">
    <name type="scientific">Nonomuraea maritima</name>
    <dbReference type="NCBI Taxonomy" id="683260"/>
    <lineage>
        <taxon>Bacteria</taxon>
        <taxon>Bacillati</taxon>
        <taxon>Actinomycetota</taxon>
        <taxon>Actinomycetes</taxon>
        <taxon>Streptosporangiales</taxon>
        <taxon>Streptosporangiaceae</taxon>
        <taxon>Nonomuraea</taxon>
    </lineage>
</organism>
<dbReference type="Gene3D" id="1.20.5.1930">
    <property type="match status" value="1"/>
</dbReference>
<evidence type="ECO:0000313" key="14">
    <source>
        <dbReference type="Proteomes" id="UP000198683"/>
    </source>
</evidence>
<feature type="transmembrane region" description="Helical" evidence="10">
    <location>
        <begin position="74"/>
        <end position="93"/>
    </location>
</feature>
<feature type="transmembrane region" description="Helical" evidence="10">
    <location>
        <begin position="122"/>
        <end position="139"/>
    </location>
</feature>
<keyword evidence="8" id="KW-0902">Two-component regulatory system</keyword>
<sequence>MPLGSAVTWENVFSVFRGRPLAHQALLVLAAVLVIAALVLEGAATGYLPTAVATFLTGALCVTALVVPERRYTMAAIVAVAASCALTAVSLKLTQRPQVTFGVTELVALLLLITRAVRCRPFVTAAALGTAAAVSAVALPLRIEPSQWPNVITYAEPAVVLAVVPAVVLGLYLRLLDDARDRRLQSDRQAQRIQYARELHDFVAHHVTAMIAQTKAIRFATSAGHPPSPAELDGMLVQIEEVGSQAMDSMRALVSILRNAEEPAVTSPGADLTQLQDLVRTFSRTGPPAELTLDPRLTSGCLPPEITTTVHRVVQESLTNIRKHATAAEHVTVDVRVQAADPNTLRATVTDDGRGGRHDRGRRRTTAGGYGLTGLAERVEAAGGRLSAGPGEFTGWQVVADLPLPRRADPPESPAGIMDV</sequence>
<feature type="domain" description="Histidine kinase/HSP90-like ATPase" evidence="11">
    <location>
        <begin position="308"/>
        <end position="405"/>
    </location>
</feature>
<keyword evidence="14" id="KW-1185">Reference proteome</keyword>
<dbReference type="STRING" id="683260.SAMN05421874_12218"/>
<dbReference type="InterPro" id="IPR011712">
    <property type="entry name" value="Sig_transdc_His_kin_sub3_dim/P"/>
</dbReference>
<protein>
    <recommendedName>
        <fullName evidence="2">histidine kinase</fullName>
        <ecNumber evidence="2">2.7.13.3</ecNumber>
    </recommendedName>
</protein>
<evidence type="ECO:0000256" key="5">
    <source>
        <dbReference type="ARBA" id="ARBA00022741"/>
    </source>
</evidence>
<keyword evidence="7" id="KW-0067">ATP-binding</keyword>
<dbReference type="InterPro" id="IPR036890">
    <property type="entry name" value="HATPase_C_sf"/>
</dbReference>
<dbReference type="Proteomes" id="UP000198683">
    <property type="component" value="Unassembled WGS sequence"/>
</dbReference>
<name>A0A1G9KAY5_9ACTN</name>
<keyword evidence="3" id="KW-0597">Phosphoprotein</keyword>
<proteinExistence type="predicted"/>
<keyword evidence="5" id="KW-0547">Nucleotide-binding</keyword>
<evidence type="ECO:0000256" key="10">
    <source>
        <dbReference type="SAM" id="Phobius"/>
    </source>
</evidence>
<evidence type="ECO:0000256" key="4">
    <source>
        <dbReference type="ARBA" id="ARBA00022679"/>
    </source>
</evidence>
<dbReference type="CDD" id="cd16917">
    <property type="entry name" value="HATPase_UhpB-NarQ-NarX-like"/>
    <property type="match status" value="1"/>
</dbReference>
<keyword evidence="10" id="KW-1133">Transmembrane helix</keyword>
<evidence type="ECO:0000313" key="13">
    <source>
        <dbReference type="EMBL" id="SDL46453.1"/>
    </source>
</evidence>
<evidence type="ECO:0000259" key="11">
    <source>
        <dbReference type="Pfam" id="PF02518"/>
    </source>
</evidence>
<dbReference type="AlphaFoldDB" id="A0A1G9KAY5"/>
<dbReference type="Pfam" id="PF07730">
    <property type="entry name" value="HisKA_3"/>
    <property type="match status" value="1"/>
</dbReference>
<dbReference type="InterPro" id="IPR003594">
    <property type="entry name" value="HATPase_dom"/>
</dbReference>
<evidence type="ECO:0000259" key="12">
    <source>
        <dbReference type="Pfam" id="PF07730"/>
    </source>
</evidence>
<evidence type="ECO:0000256" key="2">
    <source>
        <dbReference type="ARBA" id="ARBA00012438"/>
    </source>
</evidence>
<dbReference type="Gene3D" id="3.30.565.10">
    <property type="entry name" value="Histidine kinase-like ATPase, C-terminal domain"/>
    <property type="match status" value="1"/>
</dbReference>
<evidence type="ECO:0000256" key="7">
    <source>
        <dbReference type="ARBA" id="ARBA00022840"/>
    </source>
</evidence>
<comment type="catalytic activity">
    <reaction evidence="1">
        <text>ATP + protein L-histidine = ADP + protein N-phospho-L-histidine.</text>
        <dbReference type="EC" id="2.7.13.3"/>
    </reaction>
</comment>
<dbReference type="GO" id="GO:0005524">
    <property type="term" value="F:ATP binding"/>
    <property type="evidence" value="ECO:0007669"/>
    <property type="project" value="UniProtKB-KW"/>
</dbReference>
<evidence type="ECO:0000256" key="9">
    <source>
        <dbReference type="SAM" id="MobiDB-lite"/>
    </source>
</evidence>
<dbReference type="EC" id="2.7.13.3" evidence="2"/>
<dbReference type="InterPro" id="IPR050482">
    <property type="entry name" value="Sensor_HK_TwoCompSys"/>
</dbReference>
<evidence type="ECO:0000256" key="3">
    <source>
        <dbReference type="ARBA" id="ARBA00022553"/>
    </source>
</evidence>
<accession>A0A1G9KAY5</accession>
<feature type="transmembrane region" description="Helical" evidence="10">
    <location>
        <begin position="21"/>
        <end position="40"/>
    </location>
</feature>
<keyword evidence="10" id="KW-0812">Transmembrane</keyword>
<dbReference type="PANTHER" id="PTHR24421">
    <property type="entry name" value="NITRATE/NITRITE SENSOR PROTEIN NARX-RELATED"/>
    <property type="match status" value="1"/>
</dbReference>
<reference evidence="13 14" key="1">
    <citation type="submission" date="2016-10" db="EMBL/GenBank/DDBJ databases">
        <authorList>
            <person name="de Groot N.N."/>
        </authorList>
    </citation>
    <scope>NUCLEOTIDE SEQUENCE [LARGE SCALE GENOMIC DNA]</scope>
    <source>
        <strain evidence="13 14">CGMCC 4.5681</strain>
    </source>
</reference>
<dbReference type="Pfam" id="PF02518">
    <property type="entry name" value="HATPase_c"/>
    <property type="match status" value="1"/>
</dbReference>
<keyword evidence="4" id="KW-0808">Transferase</keyword>
<feature type="transmembrane region" description="Helical" evidence="10">
    <location>
        <begin position="46"/>
        <end position="67"/>
    </location>
</feature>
<evidence type="ECO:0000256" key="6">
    <source>
        <dbReference type="ARBA" id="ARBA00022777"/>
    </source>
</evidence>
<evidence type="ECO:0000256" key="1">
    <source>
        <dbReference type="ARBA" id="ARBA00000085"/>
    </source>
</evidence>
<feature type="transmembrane region" description="Helical" evidence="10">
    <location>
        <begin position="151"/>
        <end position="173"/>
    </location>
</feature>
<dbReference type="PANTHER" id="PTHR24421:SF10">
    <property type="entry name" value="NITRATE_NITRITE SENSOR PROTEIN NARQ"/>
    <property type="match status" value="1"/>
</dbReference>
<keyword evidence="6 13" id="KW-0418">Kinase</keyword>
<feature type="domain" description="Signal transduction histidine kinase subgroup 3 dimerisation and phosphoacceptor" evidence="12">
    <location>
        <begin position="193"/>
        <end position="260"/>
    </location>
</feature>
<dbReference type="GO" id="GO:0000155">
    <property type="term" value="F:phosphorelay sensor kinase activity"/>
    <property type="evidence" value="ECO:0007669"/>
    <property type="project" value="InterPro"/>
</dbReference>
<evidence type="ECO:0000256" key="8">
    <source>
        <dbReference type="ARBA" id="ARBA00023012"/>
    </source>
</evidence>
<dbReference type="GO" id="GO:0016020">
    <property type="term" value="C:membrane"/>
    <property type="evidence" value="ECO:0007669"/>
    <property type="project" value="InterPro"/>
</dbReference>
<dbReference type="OrthoDB" id="227596at2"/>
<keyword evidence="10" id="KW-0472">Membrane</keyword>
<gene>
    <name evidence="13" type="ORF">SAMN05421874_12218</name>
</gene>